<feature type="transmembrane region" description="Helical" evidence="7">
    <location>
        <begin position="3286"/>
        <end position="3307"/>
    </location>
</feature>
<feature type="compositionally biased region" description="Basic and acidic residues" evidence="6">
    <location>
        <begin position="2052"/>
        <end position="2066"/>
    </location>
</feature>
<dbReference type="Pfam" id="PF01060">
    <property type="entry name" value="TTR-52"/>
    <property type="match status" value="2"/>
</dbReference>
<reference evidence="10" key="1">
    <citation type="submission" date="2024-02" db="UniProtKB">
        <authorList>
            <consortium name="WormBaseParasite"/>
        </authorList>
    </citation>
    <scope>IDENTIFICATION</scope>
</reference>
<feature type="transmembrane region" description="Helical" evidence="7">
    <location>
        <begin position="5550"/>
        <end position="5572"/>
    </location>
</feature>
<evidence type="ECO:0000313" key="9">
    <source>
        <dbReference type="Proteomes" id="UP000035681"/>
    </source>
</evidence>
<dbReference type="Gene3D" id="3.60.10.10">
    <property type="entry name" value="Endonuclease/exonuclease/phosphatase"/>
    <property type="match status" value="2"/>
</dbReference>
<dbReference type="SUPFAM" id="SSF56219">
    <property type="entry name" value="DNase I-like"/>
    <property type="match status" value="1"/>
</dbReference>
<dbReference type="SMART" id="SM00298">
    <property type="entry name" value="CHROMO"/>
    <property type="match status" value="2"/>
</dbReference>
<dbReference type="WBParaSite" id="TCONS_00017231.p1">
    <property type="protein sequence ID" value="TCONS_00017231.p1"/>
    <property type="gene ID" value="XLOC_011485"/>
</dbReference>
<feature type="compositionally biased region" description="Basic and acidic residues" evidence="6">
    <location>
        <begin position="2214"/>
        <end position="2223"/>
    </location>
</feature>
<keyword evidence="7" id="KW-0472">Membrane</keyword>
<dbReference type="Gene3D" id="2.60.40.3330">
    <property type="match status" value="2"/>
</dbReference>
<feature type="compositionally biased region" description="Basic and acidic residues" evidence="6">
    <location>
        <begin position="2247"/>
        <end position="2258"/>
    </location>
</feature>
<dbReference type="InterPro" id="IPR001534">
    <property type="entry name" value="Transthyretin-like"/>
</dbReference>
<dbReference type="GO" id="GO:0009986">
    <property type="term" value="C:cell surface"/>
    <property type="evidence" value="ECO:0007669"/>
    <property type="project" value="InterPro"/>
</dbReference>
<keyword evidence="3" id="KW-0964">Secreted</keyword>
<dbReference type="Proteomes" id="UP000035681">
    <property type="component" value="Unplaced"/>
</dbReference>
<evidence type="ECO:0000256" key="2">
    <source>
        <dbReference type="ARBA" id="ARBA00010112"/>
    </source>
</evidence>
<dbReference type="CDD" id="cd00024">
    <property type="entry name" value="CD_CSD"/>
    <property type="match status" value="2"/>
</dbReference>
<feature type="compositionally biased region" description="Basic and acidic residues" evidence="6">
    <location>
        <begin position="2098"/>
        <end position="2145"/>
    </location>
</feature>
<dbReference type="InterPro" id="IPR036691">
    <property type="entry name" value="Endo/exonu/phosph_ase_sf"/>
</dbReference>
<dbReference type="InterPro" id="IPR002486">
    <property type="entry name" value="Col_cuticle_N"/>
</dbReference>
<feature type="region of interest" description="Disordered" evidence="6">
    <location>
        <begin position="1427"/>
        <end position="1451"/>
    </location>
</feature>
<dbReference type="InterPro" id="IPR000953">
    <property type="entry name" value="Chromo/chromo_shadow_dom"/>
</dbReference>
<dbReference type="Gene3D" id="2.40.50.40">
    <property type="match status" value="2"/>
</dbReference>
<feature type="transmembrane region" description="Helical" evidence="7">
    <location>
        <begin position="5962"/>
        <end position="5982"/>
    </location>
</feature>
<sequence>MASETVTIIYTNSFFKLKSHIPISTKNVIYYTDEKYLIKLYNYLLKPIYIINVKGKFVALPSKTHKIFIKMNISYVFSFLFVMMDNPTKLLTMKRTSKNSGITKKRKSVNGEIIARKDGVNSILYKINWNKPCSKKCSWEPAENLNEILIKEYEDKISAGVPSIQGTYDRNSNVEENGGVPEGLTIEGVDDVCKDFGNWICKVEYSDRSTGWVRPDDIPNLYMLRSYFIKKKKVVDMATNSRAKKESSSKNQPRTKNCEPIVEREVYEDDHYVVEKIVDHRTVRGIRQYRIRWDGYTSDDDTWQTSDTFDDINFVKHYDDMVARKKREPRVTHGEWARRLVKEFWEELFGESSDSDSANDDDTKYSTLTSLVTSDIWIYYLINIEMYDFNSKKIICINSNKHLMIIILYFKSFFEQCSSRQELSIPYYPNNKVKKFAISILRKTSNEIISRMMLLLIQCILQSFQKIQDIVLSKLVPMNSMIQNILIHNKRFTRSQTKQISVQDEKYKESCQHFALKKNLRLYFYNDSRLEEMFDQYYSSKVNRNLVQQVLCFFDIVNLSSFMIVIIKWCVSLSEVASCGSKNKNEYDYKSGLENFCKHITFYRVKKILIRHNGRKSENNALGTENIIWILGFRVHFTSRNSKSSSKIQQRTIKILLQINDTSFVENLKKNPICIYLQFTITFIVKFKLKNSIYKINEILLSITKKILPDMVNILTEFKTSTINQFELICFSNIYVKKSYLNIFLYDSTIYFLSRQLFYDDIFEMFDLLESNKTLGYQELFNFVKSNFINNLCSRFMTNFCFKTKIVKFVDEFIFKNKMYINKINQLNENLKELLYAEYNELIDDHQISDFDFLTLQRCEEGLQGEQTRQLIEKSEISETSETLTLVFIFEDTQDCSKLDNSSLTSNYHYDYFYLPRQKIIFLHHLLLFYEYLFHTNKRFNKTKKFIIMDLPYSKLLKCQVMLINENNDKTIMTSLNSTSFFNAFNFKSSKTDEILRNLNDYVTNNIDKENYDVLFEKVTKYFEQAVNKDSISCIISDVENSIEEECKRNMKKDELLNYRSEPRLYSSREYLTIERFNKNEFSQFFINKIRCMLNFIEHYKSKDVFFTFPKDIKAIYHTFVYDGFHVSECQLDKELEILYKKKGILKELKFLKGCLQFVAFEMNRRFMRLKKYMIHFGEQYLKKGIGVSTSKRLEDLLELPSSYFTNLERERSISNEYLFKQFISIYFTCICNLLFYNKIEKMNIGFNRIKNCQLKKKSSINDYKLNIAVHETYHKIQNISFISLHCAFVDLQKCFDTLYVFQLIVSARKSAKIKSLNQVNSLISFIIYYLYYDYLMRKKITTVVYIVQKFICCYQKNLYFKIIIIFNNIIFFLGFFIFDITLSKNFEKSDSNKVIHYELIKQNDLPIEKGSENLLNTNFENENKFSISTRQKRQSRPRSRPRSRIGEKARERRRIFIQNEQARLERFRQEREERQTTTTTQTTTTPTTTTSTTTTSTTTTSTTTSKPIKFCLLILKTKLINNKLIYQLISFLKVIIPARIIYNIIAIVFPFDNEKICFLIYSLDEKCSSDEKCVRRTENVRFSSVFKISIQNIISNVNDENQNRVKRVYITIRKPRKKINLPKDFARIIKKLYKKLKSHLRLHSKIFLKTKEYTLEFNNYLKLGCVLLLLYLKKQLYTRIVNIRLITYQIITIKFFYDRLVPTPIKVDCLLFKQDVGCYKNRHSFIGSKKKCLIPIVDCQTIVCDVIKEMGTIPSIEAKFLAIVIYQTTFANEHFGGVLFPWEGVGELSICGKFLEKLNTVKSYKNVEYLSFFYYHNTIDFLSKFMERNSSEKENIPPSEETSPSGDGKYYKKKFRSDSSRCRPNMRSEGIKEENRDRKEDNSGRKRRSDRIDSGNLVGKRSTRDDNYYGERSFRSKPSCHNSDECLRNNEKKKWDYNENKNSRRRRESSSTVYSESPVRERFFPRIDGYYQKILFCSKSLRFISDTCLGKNEKKSRDHNEYKTRSRRGSYDTIYSEIPVRKGSSIKDNNYYGERSFCSKSSHCKSNKCLGKNEKNNRNYDENKISRGSGFGTIDSGNSVKKGSSTKKGNYYGKKLPRSDSSSHKSDKCLKKDEEKNENHKEDTRDDHGQSYKDITGEERRSDSNDSGSSVNEKGISESDGLHRNKKDTKNDDNCQYKDENPVERRSFTQDENYDRERSPYSHQLPHNSVNHKNYEEKDTRNDCCQQSGDKVGKEKHSDNNNSNKKASEESRDEDHSISILPKSATSSPQKEKTIVLSPKGIEYITSNDSKNKTTTSFKDYLRKKMNEKLNSKKENTLKIIDNSQLSPILEDTQSSFSEINDNIQSYIHGSFSSYSKGSSENGEIMKGHNSIARSYKYKIFKNNDPVSYEDILNYNNMKSPNYEELISSVVYDPLTESTAMRGIMLRSFEHVNNPLNNHNSCLFTLKSYNLLSQKEALKNLERYTHLTVTKDDDSVELHRVLSRSDRYERLLYELRTFWADIMCLQGCDEFLYKNFLHGCATFYSNKFKLVNKKDICFLEFLEPDDIVPHSAQILEFEVNSDDFEPLGEKTHLLYAYIMCGDFNIQPYSKMYNFILGDQSEYIFNETTSSEKTPTESTKTSTFSNNNSNRKHVIEFDYIITDEKKEDYRNNFIHCLPFASVYKHYTGEPRELEISTYNTCGASNPDYIFYGVANTIISEDIVFVNETSTLSLLGRLTLPSASKIAQNLGPMPNSITSSDHFIMNLLVINIFLSMNKIIYIYDVCSIIVTTLKQEFLTKNENISNDRTVLSIVVKEGKKLKFKINYDSLTVAGVTKKKAVSKSFNDEDMENMEILYIIINAIPNNFLPLALTLYQNEMLYKDDIKIDYKPNNFNGSRLKKLSNVDYKSVVMKLNSINDLLILNKFVECELNCSETVFFTYLLYYVSDSINSLGHSYIRNVVNIYEGYLSITDIKIIEILKLNDVDKRPCLRKLYQLWLLNQRRIMIFFDIFELRIIEKFINNIVKKFYYRVLFQYVVYKKGIKNRESSTAFVNFYQHILSDLDHYFDSKLFLCEESVTFNYKMKLNYLIETDVCIRKLYNRKRQQTTIKGKLEPKIKNIFKEAITWLYDAKLIAVDIEFLPDIFLKKIVTNIDGRNSLKESLFKHVLKNNPAVDINKVSLKDINQDQLIKIKQIIINNEIFAKLEDVNKDVLLNKTSMVSILIQNKLKNSENYKKNPCLEEINKENLQKDLLAENQIGFYNVDKEMCYSNGFVINNQTIRTAGKTRITGKTRTTEETGTTGRNNSFIVTALTLLHILFLLSVLFLILENVLKCKKSNKKAFQMFLYEDVYGIDNSKITDDDIDFHNLIHINRFIIVDEVTKEPRNSKNSKKQKTMKYFKSTKNVLKTLKINQIFLLQKNQRYGKIKWCELLYGLSYSFVENNCAKSYDCIILLKLFRQKEVEVWLSGVGFINVISNQNKVFLCESKKNLISCYYQTSPNFHFSFHTLSHIVKSFRPLKHLYSKNDNVINNCGQIIYICNCADCIAFNFTKTSNLEMSTKIKKVKKIGKTHFTNMKNFKLKKIPGLTSEEIHEMEKLRNMLPPTMNTQDPAELLLNVANYIGKLTTKVVEKVHNGSLPKSALRFQAFNYMYILPNKKVNCYVGYYLKKCLFEATSGKCVKKALHQIVEKKDKIKRQICTKKKYVTQYMVTVMNSILPTTQPSKLFVKNRFINDIFVKKINRKVKCDEMLGYDEILIIMFPSYEDCRNKQALRAYLNFDKIKGNSRLLAILKDNKLQRDHNTKFANYKGLIPIVLVLNLVTATIHMEFTVDCIINPAKKKQRKKTIEVLKNLVGSSNDCSQLEVMQAVIDYIASLKRQLTEDYDETNNVMETEASDLAKILATQSNMLVFEIISIYSITNRNKNEKDKTHAFIIIGKKIYYNSNDIKHFFIMKWSYIHLFKYNSLFYEFINLCLLKTTGQINFGSINLGRNPQTGDVEFGFNQFANLFGFGGDNGFKINAGDGRFGLTGNQGGLIGGERLGTNSGINVDQNRGLNLGSMLNFGNQPVNPLDPAGQLNTFINNVGHFFQKLSPPPVAPGIVPGINKNSISGVSHVTKEKSLTVSPELGKKFDEEDKENSKLFPTLVPEIIGDTTTVKTITTTSNDFDFLVDAENIGTSTPGILNNKNESEDKDLIQTSSIIDGPVEVVDRPVKSHKKNKKRRGPPAPEEYILHCYKNIKMPSNELLSMVFGEPVKEKEEIERKIEIITNNNSKSYVEQKISSKIVTSLSNNNDLLERLSEHNSVEKRAIYNVNNEKNYHDKNHSYHEKHLDIKNQKDSHQSTTKHLKNFDEYTYSNEHSKPTLEKYQSKMYHKARTESLLSSIPSSLVGSINGDINEKNYYNIEQFSDKTLTDGEKTPIIEDLKSLKSEMTMIPKGVIERDLKSPSSTRPSTVIGGYSNEQSHRIRDIVNQERIKELTEQLREELHFKNTYEKAYSEMSIEEELENLPDEPEEDSISIASEFIETISSGRHSAHFLTHSNKNNIETLNIKLQTPVSTRPSSVISVIKKEPKKFEIKEYSLKKPIEPTPNPNPLTPYTLKSKIHCGVQDKIQKKKILPTKSLNPTSRESLVNSHYDNISENKIVNNHKEKKYTHINRMSSIRVSNRNSKNDKNYDFNIKNDKTLICCNCGCHHVFTSGIPNLRFSVIKRVVGTESRRGSVIHPNDNEQKCFQLPGKHKDGCIKFTLSERNTFILPNECTILIRYHIFKVHPFKKNNNNNISNRLKMDNVAKSDQCFFDLRPNSTNWEEKMDTSDSNMKANAITIVNIPPEYRYTRNFDREIHYRLPKWLQTNIEYNREEVAHFCNYFPQFNLNLFNDIPKIFSKDNSKEEDNLKIIFYIETNKIYTNQLKYGDVNRKIKISIMIRKNVLIFISFLIPITAKCPIAHIKNNTPCGRSELAIGICPFTINIILFESKCNQSTSSISNCPKQFLFLCNSFSKASFNVPFEPISASSCILVLLKITTNIYYEKLGLMKIKTKQDKNKEKRKWDLWYFAALPQLRNDNVLGWIGGSRTFFNINFNKYIKSIMSIISKLCDYCKNSKIIIIRKYQLFEKHFKLIDKFIYQYNIRIRYKMYDGTNIWILIILKDNKNRRYKVYKLREKNKNKTYYKERIGFIYSKSLHFKLKIFTFSNLNNIIYLLTIYINQVKAFYQSYKKKIVYFEKIKRVLVIFYFLLLYFISKFSYFYYSISKMTFLNEAFIGDMYRHMYSILNVYCYEPNCRHTCGLFHVVNKNSEPQYVSSIINVNDSNNMASKYKHMLNHNLENDPDYRDKLGSLDILSVDSENDQSKIIPQNSVRMDNKKASVTSSTHVEWLSNQEFLNELLSEDETFDFSKYPGSSFFIDNDDSDEEWQKMLRCVKNTTPTIGSSKRCNCSNSFENNSLYKGDIVDDELERNSLFSQELYERNKQDGLEYVDGVILDTKFQRIRFSKNDNYFTENDNLKLLDHTQTNPDVSQEAVIRSNLQVAKSIIGCLCSIIDFLTENDESLEQCINFFTIIFWQVQTTTTGEFLESGKTIAACVTITFLFPTFFLTLIGSYKIKINNSKINTFLLNYFGDLSSNKEILHLQIMKSNYINFIVFYNGEKHKELIKAPNCEQTLKKAVFIAFSSGPPNIASLNILRTVDNNSHSTHNSYDGVVSFQNLTIMLKFLLKIDEMFNKSNHIAALLAVILSLCLLFNVLSNIFNFIGIIKKKSIFMIPKLVLNVTIILLTIMYGILLGYLRFTNSILFLKFLEHQTNIELFFEYEIRMDEAVLLFKNKFFIKVFLDLEPLFICLNVEKNSKILKQNAGNALPSIGTVQSAAVTGKLTCNGKPAVGVKVKLYDDDRGIDLDDLMDEGVTNSDGVFHLSGKETELSTIDPKLNVYHDCNDETVPCLKKFSIMIPDSFVTEGPEPSKTFDAGTLNLDGKFSGESRDCLNHLLIKMYLKMFLYFFIFGNICVSLMGLPTIGTLQSAGVKGKFLCNGSPYFNAKVKLYDVDTLDLDDLMAVGASGHNGLFQLVGNETEITTIDPKLNVYHNCNDEAIECLRKFSITIPQEYVTKESDTPEKIFDVGIINLSATMPGETRDLPGNKTKINNSYKSPLKLLEDQYLHDLILYRFLTDAAINSSSIDASVLFNSDLIISFSIASYSDFFKQASIICSSKHFILGFLFISSFCDNEEFLLLFGISLTLVDDDGVFTNERFKSEEQPLECGLLEVLLEPETGLYKHIKIFYIREYGRKQQLQIKDNQFYVNTYIEYAILTNFCKAKIFKKKQYFKQNISFSKDKIIPCVKYIELTSKSIRYHLIFISEYFSYSYFNRKLFVQNYIFNLKNTFILIKYIMRLINKYKNYLQFLIYKIIEINGMAMFGRQQNVSRQMIEKCLYSKYFNVAELTNETLSSKFEFILLMFKLNYISVTRSFKTFATQILIRSKSIGKRCISCCTLTPHDGSSNLCICCLTRSSKHISGTYNTDLVPVALRIAVNISISVKFLKGSISSRTLAKYGVPFLEASAGLYVYNLYVMEKIRTINSTNNITFNNKLKSTKIDEYFCNINSMKNGNKALVISDDGRSQLAPPLRNHRTNVVSLINTNPLSTKVLACAFSAKHSFCKSINKNFLMALNQFPLETSISVTNDLSSIVSLSVLKIGSLQRNPLVVFSVANASERRCRIKAYRFVAYSAVTFSVVAVLSVCITLPMVYNYVNNVKKSVNSEIVLCKKKTRKIIFYQIPFQFLPNIQQYPYHQQDLVLVVYQVHVMLHFVLFHQPL</sequence>
<evidence type="ECO:0000256" key="6">
    <source>
        <dbReference type="SAM" id="MobiDB-lite"/>
    </source>
</evidence>
<keyword evidence="7" id="KW-1133">Transmembrane helix</keyword>
<feature type="region of interest" description="Disordered" evidence="6">
    <location>
        <begin position="1468"/>
        <end position="1503"/>
    </location>
</feature>
<feature type="transmembrane region" description="Helical" evidence="7">
    <location>
        <begin position="5202"/>
        <end position="5222"/>
    </location>
</feature>
<dbReference type="InterPro" id="IPR038479">
    <property type="entry name" value="Transthyretin-like_sf"/>
</dbReference>
<dbReference type="GO" id="GO:0042302">
    <property type="term" value="F:structural constituent of cuticle"/>
    <property type="evidence" value="ECO:0007669"/>
    <property type="project" value="InterPro"/>
</dbReference>
<accession>A0AAF5DR66</accession>
<dbReference type="SUPFAM" id="SSF54160">
    <property type="entry name" value="Chromo domain-like"/>
    <property type="match status" value="1"/>
</dbReference>
<feature type="region of interest" description="Disordered" evidence="6">
    <location>
        <begin position="1833"/>
        <end position="1924"/>
    </location>
</feature>
<comment type="similarity">
    <text evidence="2">Belongs to the nematode transthyretin-like family.</text>
</comment>
<keyword evidence="9" id="KW-1185">Reference proteome</keyword>
<dbReference type="PROSITE" id="PS50013">
    <property type="entry name" value="CHROMO_2"/>
    <property type="match status" value="1"/>
</dbReference>
<evidence type="ECO:0000256" key="5">
    <source>
        <dbReference type="ARBA" id="ARBA00022737"/>
    </source>
</evidence>
<feature type="domain" description="Chromo" evidence="8">
    <location>
        <begin position="272"/>
        <end position="330"/>
    </location>
</feature>
<feature type="transmembrane region" description="Helical" evidence="7">
    <location>
        <begin position="5735"/>
        <end position="5755"/>
    </location>
</feature>
<feature type="compositionally biased region" description="Polar residues" evidence="6">
    <location>
        <begin position="2076"/>
        <end position="2089"/>
    </location>
</feature>
<keyword evidence="5" id="KW-0677">Repeat</keyword>
<feature type="transmembrane region" description="Helical" evidence="7">
    <location>
        <begin position="5697"/>
        <end position="5723"/>
    </location>
</feature>
<dbReference type="InterPro" id="IPR023780">
    <property type="entry name" value="Chromo_domain"/>
</dbReference>
<feature type="compositionally biased region" description="Basic and acidic residues" evidence="6">
    <location>
        <begin position="2156"/>
        <end position="2201"/>
    </location>
</feature>
<feature type="transmembrane region" description="Helical" evidence="7">
    <location>
        <begin position="1316"/>
        <end position="1333"/>
    </location>
</feature>
<dbReference type="Pfam" id="PF01484">
    <property type="entry name" value="Col_cuticle_N"/>
    <property type="match status" value="1"/>
</dbReference>
<evidence type="ECO:0000259" key="8">
    <source>
        <dbReference type="PROSITE" id="PS50013"/>
    </source>
</evidence>
<comment type="subcellular location">
    <subcellularLocation>
        <location evidence="1">Secreted</location>
    </subcellularLocation>
</comment>
<evidence type="ECO:0000256" key="4">
    <source>
        <dbReference type="ARBA" id="ARBA00022729"/>
    </source>
</evidence>
<feature type="compositionally biased region" description="Basic and acidic residues" evidence="6">
    <location>
        <begin position="1870"/>
        <end position="1885"/>
    </location>
</feature>
<protein>
    <submittedName>
        <fullName evidence="10">Col_cuticle_N domain-containing protein</fullName>
    </submittedName>
</protein>
<keyword evidence="7" id="KW-0812">Transmembrane</keyword>
<feature type="transmembrane region" description="Helical" evidence="7">
    <location>
        <begin position="6685"/>
        <end position="6709"/>
    </location>
</feature>
<evidence type="ECO:0000256" key="3">
    <source>
        <dbReference type="ARBA" id="ARBA00022525"/>
    </source>
</evidence>
<dbReference type="GO" id="GO:0005576">
    <property type="term" value="C:extracellular region"/>
    <property type="evidence" value="ECO:0007669"/>
    <property type="project" value="UniProtKB-SubCell"/>
</dbReference>
<evidence type="ECO:0000256" key="1">
    <source>
        <dbReference type="ARBA" id="ARBA00004613"/>
    </source>
</evidence>
<feature type="compositionally biased region" description="Polar residues" evidence="6">
    <location>
        <begin position="2202"/>
        <end position="2213"/>
    </location>
</feature>
<feature type="transmembrane region" description="Helical" evidence="7">
    <location>
        <begin position="5162"/>
        <end position="5181"/>
    </location>
</feature>
<evidence type="ECO:0000256" key="7">
    <source>
        <dbReference type="SAM" id="Phobius"/>
    </source>
</evidence>
<evidence type="ECO:0000313" key="10">
    <source>
        <dbReference type="WBParaSite" id="TCONS_00017231.p1"/>
    </source>
</evidence>
<feature type="compositionally biased region" description="Basic and acidic residues" evidence="6">
    <location>
        <begin position="1903"/>
        <end position="1915"/>
    </location>
</feature>
<organism evidence="9 10">
    <name type="scientific">Strongyloides stercoralis</name>
    <name type="common">Threadworm</name>
    <dbReference type="NCBI Taxonomy" id="6248"/>
    <lineage>
        <taxon>Eukaryota</taxon>
        <taxon>Metazoa</taxon>
        <taxon>Ecdysozoa</taxon>
        <taxon>Nematoda</taxon>
        <taxon>Chromadorea</taxon>
        <taxon>Rhabditida</taxon>
        <taxon>Tylenchina</taxon>
        <taxon>Panagrolaimomorpha</taxon>
        <taxon>Strongyloidoidea</taxon>
        <taxon>Strongyloididae</taxon>
        <taxon>Strongyloides</taxon>
    </lineage>
</organism>
<dbReference type="SMART" id="SM01088">
    <property type="entry name" value="Col_cuticle_N"/>
    <property type="match status" value="1"/>
</dbReference>
<feature type="transmembrane region" description="Helical" evidence="7">
    <location>
        <begin position="3783"/>
        <end position="3804"/>
    </location>
</feature>
<proteinExistence type="inferred from homology"/>
<feature type="compositionally biased region" description="Basic residues" evidence="6">
    <location>
        <begin position="1431"/>
        <end position="1444"/>
    </location>
</feature>
<feature type="transmembrane region" description="Helical" evidence="7">
    <location>
        <begin position="1359"/>
        <end position="1379"/>
    </location>
</feature>
<name>A0AAF5DR66_STRER</name>
<dbReference type="Pfam" id="PF00385">
    <property type="entry name" value="Chromo"/>
    <property type="match status" value="1"/>
</dbReference>
<dbReference type="PANTHER" id="PTHR21700">
    <property type="entry name" value="TRANSTHYRETIN-LIKE FAMILY PROTEIN-RELATED"/>
    <property type="match status" value="1"/>
</dbReference>
<keyword evidence="4" id="KW-0732">Signal</keyword>
<dbReference type="InterPro" id="IPR016197">
    <property type="entry name" value="Chromo-like_dom_sf"/>
</dbReference>
<feature type="region of interest" description="Disordered" evidence="6">
    <location>
        <begin position="2050"/>
        <end position="2274"/>
    </location>
</feature>
<feature type="compositionally biased region" description="Low complexity" evidence="6">
    <location>
        <begin position="1477"/>
        <end position="1503"/>
    </location>
</feature>